<comment type="caution">
    <text evidence="1">The sequence shown here is derived from an EMBL/GenBank/DDBJ whole genome shotgun (WGS) entry which is preliminary data.</text>
</comment>
<sequence length="109" mass="11190">MNCCGAGSVDDGSLGVADGFLEVLLAVLVHSLVDVGVVFDVVLDAAEEVGDTLEDVEAVLVVGAVLLEEASVVGISAEPSMKAIKDASVTFPQWRLRGSAPCLFSSLVK</sequence>
<gene>
    <name evidence="1" type="ORF">CULCOIPH005_19870</name>
</gene>
<accession>A0ABD0BP88</accession>
<dbReference type="Proteomes" id="UP001205910">
    <property type="component" value="Unassembled WGS sequence"/>
</dbReference>
<evidence type="ECO:0000313" key="1">
    <source>
        <dbReference type="EMBL" id="GJJ43798.1"/>
    </source>
</evidence>
<evidence type="ECO:0000313" key="2">
    <source>
        <dbReference type="Proteomes" id="UP001205910"/>
    </source>
</evidence>
<organism evidence="1 2">
    <name type="scientific">Corynebacterium ulcerans</name>
    <dbReference type="NCBI Taxonomy" id="65058"/>
    <lineage>
        <taxon>Bacteria</taxon>
        <taxon>Bacillati</taxon>
        <taxon>Actinomycetota</taxon>
        <taxon>Actinomycetes</taxon>
        <taxon>Mycobacteriales</taxon>
        <taxon>Corynebacteriaceae</taxon>
        <taxon>Corynebacterium</taxon>
    </lineage>
</organism>
<dbReference type="AlphaFoldDB" id="A0ABD0BP88"/>
<protein>
    <submittedName>
        <fullName evidence="1">Uncharacterized protein</fullName>
    </submittedName>
</protein>
<name>A0ABD0BP88_CORUL</name>
<dbReference type="RefSeq" id="WP_013911663.1">
    <property type="nucleotide sequence ID" value="NZ_AP019662.1"/>
</dbReference>
<reference evidence="1 2" key="1">
    <citation type="submission" date="2021-11" db="EMBL/GenBank/DDBJ databases">
        <title>Whole genome sequences of diphtheriae toxin producing Corynebacterium ulcerans isolates from cats in Osaka, Japan.</title>
        <authorList>
            <person name="Umeda K."/>
            <person name="Hirai Y."/>
        </authorList>
    </citation>
    <scope>NUCLEOTIDE SEQUENCE [LARGE SCALE GENOMIC DNA]</scope>
    <source>
        <strain evidence="1 2">12109B-1</strain>
    </source>
</reference>
<dbReference type="EMBL" id="BQFK01000005">
    <property type="protein sequence ID" value="GJJ43798.1"/>
    <property type="molecule type" value="Genomic_DNA"/>
</dbReference>
<proteinExistence type="predicted"/>